<dbReference type="Proteomes" id="UP001595791">
    <property type="component" value="Unassembled WGS sequence"/>
</dbReference>
<evidence type="ECO:0000256" key="1">
    <source>
        <dbReference type="SAM" id="MobiDB-lite"/>
    </source>
</evidence>
<comment type="caution">
    <text evidence="2">The sequence shown here is derived from an EMBL/GenBank/DDBJ whole genome shotgun (WGS) entry which is preliminary data.</text>
</comment>
<feature type="region of interest" description="Disordered" evidence="1">
    <location>
        <begin position="66"/>
        <end position="101"/>
    </location>
</feature>
<gene>
    <name evidence="2" type="ORF">ACFOW7_18305</name>
</gene>
<name>A0ABV8MVB8_9NEIS</name>
<keyword evidence="3" id="KW-1185">Reference proteome</keyword>
<dbReference type="RefSeq" id="WP_378167072.1">
    <property type="nucleotide sequence ID" value="NZ_JBHSBU010000001.1"/>
</dbReference>
<protein>
    <submittedName>
        <fullName evidence="2">Uncharacterized protein</fullName>
    </submittedName>
</protein>
<evidence type="ECO:0000313" key="3">
    <source>
        <dbReference type="Proteomes" id="UP001595791"/>
    </source>
</evidence>
<sequence>MSRYPVLATNIASIPKARKSSGKSARNRLCRLIQIDVDLDSMKTHSLVQKNIDHLVSRLLTPAETETIGGGNTSPDHCQYHQTNEPYKQNCLDDGDKDKGK</sequence>
<organism evidence="2 3">
    <name type="scientific">Chitinimonas lacunae</name>
    <dbReference type="NCBI Taxonomy" id="1963018"/>
    <lineage>
        <taxon>Bacteria</taxon>
        <taxon>Pseudomonadati</taxon>
        <taxon>Pseudomonadota</taxon>
        <taxon>Betaproteobacteria</taxon>
        <taxon>Neisseriales</taxon>
        <taxon>Chitinibacteraceae</taxon>
        <taxon>Chitinimonas</taxon>
    </lineage>
</organism>
<dbReference type="EMBL" id="JBHSBU010000001">
    <property type="protein sequence ID" value="MFC4161295.1"/>
    <property type="molecule type" value="Genomic_DNA"/>
</dbReference>
<evidence type="ECO:0000313" key="2">
    <source>
        <dbReference type="EMBL" id="MFC4161295.1"/>
    </source>
</evidence>
<accession>A0ABV8MVB8</accession>
<proteinExistence type="predicted"/>
<reference evidence="3" key="1">
    <citation type="journal article" date="2019" name="Int. J. Syst. Evol. Microbiol.">
        <title>The Global Catalogue of Microorganisms (GCM) 10K type strain sequencing project: providing services to taxonomists for standard genome sequencing and annotation.</title>
        <authorList>
            <consortium name="The Broad Institute Genomics Platform"/>
            <consortium name="The Broad Institute Genome Sequencing Center for Infectious Disease"/>
            <person name="Wu L."/>
            <person name="Ma J."/>
        </authorList>
    </citation>
    <scope>NUCLEOTIDE SEQUENCE [LARGE SCALE GENOMIC DNA]</scope>
    <source>
        <strain evidence="3">LMG 29894</strain>
    </source>
</reference>
<feature type="compositionally biased region" description="Polar residues" evidence="1">
    <location>
        <begin position="73"/>
        <end position="87"/>
    </location>
</feature>